<dbReference type="RefSeq" id="YP_009119881.1">
    <property type="nucleotide sequence ID" value="NC_026440.1"/>
</dbReference>
<dbReference type="PANTHER" id="PTHR43215">
    <property type="entry name" value="RADIAL SPOKE HEAD 1 HOMOLOG"/>
    <property type="match status" value="1"/>
</dbReference>
<name>A0A0B5J9T9_9VIRU</name>
<dbReference type="InterPro" id="IPR036047">
    <property type="entry name" value="F-box-like_dom_sf"/>
</dbReference>
<dbReference type="EMBL" id="KP136319">
    <property type="protein sequence ID" value="AJF97646.1"/>
    <property type="molecule type" value="Genomic_DNA"/>
</dbReference>
<dbReference type="KEGG" id="vg:23462563"/>
<accession>A0A0B5J9T9</accession>
<sequence length="565" mass="62373">MNDNSLITSLPVELVWSIVDALLDKVGSVFDVGRLALASTTMAALLVDDRAWRVRCQRRFGRARTSAHSHTGRFGIRWMHLYVSMANNLTPPEGSDRDSTLTCAVRSPRRTWGTLYSRDMVYWGQIVDDRPDGYGVYVTCDLSGRTLVTEAALNDGRRHCGWISVTRTNRYYGMRHAPRHDEPETHCVCHICLRQYPGPSSRLSGMIAAYVGDWDGGRIQGHGRAEFTNGLVYDGQWADGVPHGDGTLDGKPQRWHRGLPVSSGQWVGPERRTTDDGDWTYEGDVLVGTSDTDDDNVRRWCWMLCVQPDDYIVATFGGTPLGDYGPVPHGHGRATHRDGRVYSGTWRLGARERGHCTVSDGTRLEGVWGVRLPTQQRGAGWMTAPGAASRAMATWGRHDKPCHDTDARGPKYARADIHVMFLCGHRSSDIDPGSGGGSDRAHPNNGTQRRPLIITYGNGDTCAIMRNPSERVCGVVRFNCSTYCPDPEFAGLVIASEAGWSPIPFCHEHYASAIYWPNDPASDAFARFVAYVRQGYIGWTPAQVDAFWVAVADLGATAAQAESEP</sequence>
<feature type="region of interest" description="Disordered" evidence="2">
    <location>
        <begin position="250"/>
        <end position="274"/>
    </location>
</feature>
<dbReference type="SMART" id="SM00698">
    <property type="entry name" value="MORN"/>
    <property type="match status" value="3"/>
</dbReference>
<dbReference type="SUPFAM" id="SSF81383">
    <property type="entry name" value="F-box domain"/>
    <property type="match status" value="1"/>
</dbReference>
<dbReference type="InterPro" id="IPR003409">
    <property type="entry name" value="MORN"/>
</dbReference>
<dbReference type="GeneID" id="23462563"/>
<organism evidence="3 4">
    <name type="scientific">Pandoravirus inopinatum</name>
    <dbReference type="NCBI Taxonomy" id="1605721"/>
    <lineage>
        <taxon>Viruses</taxon>
        <taxon>Pandoravirus</taxon>
    </lineage>
</organism>
<proteinExistence type="predicted"/>
<dbReference type="SUPFAM" id="SSF82185">
    <property type="entry name" value="Histone H3 K4-specific methyltransferase SET7/9 N-terminal domain"/>
    <property type="match status" value="1"/>
</dbReference>
<evidence type="ECO:0000256" key="2">
    <source>
        <dbReference type="SAM" id="MobiDB-lite"/>
    </source>
</evidence>
<dbReference type="PANTHER" id="PTHR43215:SF14">
    <property type="entry name" value="RADIAL SPOKE HEAD 1 HOMOLOG"/>
    <property type="match status" value="1"/>
</dbReference>
<protein>
    <submittedName>
        <fullName evidence="3">Phosphatidylinositol phosphate kinase motif-containing protein</fullName>
    </submittedName>
</protein>
<dbReference type="GO" id="GO:0016301">
    <property type="term" value="F:kinase activity"/>
    <property type="evidence" value="ECO:0007669"/>
    <property type="project" value="UniProtKB-KW"/>
</dbReference>
<keyword evidence="1" id="KW-0677">Repeat</keyword>
<evidence type="ECO:0000313" key="3">
    <source>
        <dbReference type="EMBL" id="AJF97646.1"/>
    </source>
</evidence>
<reference evidence="3 4" key="1">
    <citation type="journal article" date="2015" name="Parasitol. Res.">
        <title>Viruses in close associations with free-living amoebae.</title>
        <authorList>
            <person name="Scheid P."/>
        </authorList>
    </citation>
    <scope>NUCLEOTIDE SEQUENCE [LARGE SCALE GENOMIC DNA]</scope>
    <source>
        <strain evidence="3">KlaHel</strain>
    </source>
</reference>
<evidence type="ECO:0000256" key="1">
    <source>
        <dbReference type="ARBA" id="ARBA00022737"/>
    </source>
</evidence>
<evidence type="ECO:0000313" key="4">
    <source>
        <dbReference type="Proteomes" id="UP000202511"/>
    </source>
</evidence>
<keyword evidence="3" id="KW-0808">Transferase</keyword>
<feature type="region of interest" description="Disordered" evidence="2">
    <location>
        <begin position="430"/>
        <end position="450"/>
    </location>
</feature>
<dbReference type="Proteomes" id="UP000202511">
    <property type="component" value="Segment"/>
</dbReference>
<keyword evidence="3" id="KW-0418">Kinase</keyword>
<dbReference type="Pfam" id="PF02493">
    <property type="entry name" value="MORN"/>
    <property type="match status" value="3"/>
</dbReference>